<dbReference type="EMBL" id="FR824333">
    <property type="protein sequence ID" value="CCA25293.1"/>
    <property type="molecule type" value="Genomic_DNA"/>
</dbReference>
<proteinExistence type="predicted"/>
<accession>F0WV54</accession>
<protein>
    <submittedName>
        <fullName evidence="1">AlNc14C288G10199 protein</fullName>
    </submittedName>
</protein>
<dbReference type="HOGENOM" id="CLU_1279669_0_0_1"/>
<gene>
    <name evidence="1" type="primary">AlNc14C288G10199</name>
    <name evidence="1" type="ORF">ALNC14_114370</name>
</gene>
<reference evidence="1" key="2">
    <citation type="submission" date="2011-02" db="EMBL/GenBank/DDBJ databases">
        <authorList>
            <person name="MacLean D."/>
        </authorList>
    </citation>
    <scope>NUCLEOTIDE SEQUENCE</scope>
</reference>
<name>F0WV54_9STRA</name>
<sequence>MKLRIRKVPGSCRNRYDELAQLIVFMPFCRQVSFGPDRITRDPRNPDTLSAPGGLEIWIPPPLGRPPFSNGLAAADCVTGYSSVRVLEKYALYEQDVYAKPRLEKSGLLFSGTVCDFQKLKPKYCLKPKKIMAHHLKTRWMKKRIILCKAQPLFHQQSTEARRRINSIGEEEDISFSVEADTIRTTLSATTANPSQHCDRRCWRLEYRENDEETWQ</sequence>
<evidence type="ECO:0000313" key="1">
    <source>
        <dbReference type="EMBL" id="CCA25293.1"/>
    </source>
</evidence>
<reference evidence="1" key="1">
    <citation type="journal article" date="2011" name="PLoS Biol.">
        <title>Gene gain and loss during evolution of obligate parasitism in the white rust pathogen of Arabidopsis thaliana.</title>
        <authorList>
            <person name="Kemen E."/>
            <person name="Gardiner A."/>
            <person name="Schultz-Larsen T."/>
            <person name="Kemen A.C."/>
            <person name="Balmuth A.L."/>
            <person name="Robert-Seilaniantz A."/>
            <person name="Bailey K."/>
            <person name="Holub E."/>
            <person name="Studholme D.J."/>
            <person name="Maclean D."/>
            <person name="Jones J.D."/>
        </authorList>
    </citation>
    <scope>NUCLEOTIDE SEQUENCE</scope>
</reference>
<organism evidence="1">
    <name type="scientific">Albugo laibachii Nc14</name>
    <dbReference type="NCBI Taxonomy" id="890382"/>
    <lineage>
        <taxon>Eukaryota</taxon>
        <taxon>Sar</taxon>
        <taxon>Stramenopiles</taxon>
        <taxon>Oomycota</taxon>
        <taxon>Peronosporomycetes</taxon>
        <taxon>Albuginales</taxon>
        <taxon>Albuginaceae</taxon>
        <taxon>Albugo</taxon>
    </lineage>
</organism>
<dbReference type="AlphaFoldDB" id="F0WV54"/>